<keyword evidence="2 4" id="KW-0479">Metal-binding</keyword>
<dbReference type="PIRSF" id="PIRSF004846">
    <property type="entry name" value="ModA"/>
    <property type="match status" value="1"/>
</dbReference>
<dbReference type="PROSITE" id="PS51257">
    <property type="entry name" value="PROKAR_LIPOPROTEIN"/>
    <property type="match status" value="1"/>
</dbReference>
<feature type="binding site" evidence="4">
    <location>
        <position position="175"/>
    </location>
    <ligand>
        <name>molybdate</name>
        <dbReference type="ChEBI" id="CHEBI:36264"/>
    </ligand>
</feature>
<keyword evidence="4" id="KW-0500">Molybdenum</keyword>
<dbReference type="PANTHER" id="PTHR30632">
    <property type="entry name" value="MOLYBDATE-BINDING PERIPLASMIC PROTEIN"/>
    <property type="match status" value="1"/>
</dbReference>
<feature type="signal peptide" evidence="5">
    <location>
        <begin position="1"/>
        <end position="30"/>
    </location>
</feature>
<reference evidence="6" key="1">
    <citation type="submission" date="2019-02" db="EMBL/GenBank/DDBJ databases">
        <authorList>
            <person name="Gruber-Vodicka R. H."/>
            <person name="Seah K. B. B."/>
        </authorList>
    </citation>
    <scope>NUCLEOTIDE SEQUENCE</scope>
    <source>
        <strain evidence="6">BECK_BZ197</strain>
        <strain evidence="8">BECK_BZ198</strain>
        <strain evidence="7">BECK_BZ199</strain>
    </source>
</reference>
<dbReference type="EMBL" id="CAADFQ010000084">
    <property type="protein sequence ID" value="VFK34783.1"/>
    <property type="molecule type" value="Genomic_DNA"/>
</dbReference>
<dbReference type="NCBIfam" id="TIGR01256">
    <property type="entry name" value="modA"/>
    <property type="match status" value="1"/>
</dbReference>
<evidence type="ECO:0000256" key="2">
    <source>
        <dbReference type="ARBA" id="ARBA00022723"/>
    </source>
</evidence>
<dbReference type="EMBL" id="CAADGH010000085">
    <property type="protein sequence ID" value="VFK76945.1"/>
    <property type="molecule type" value="Genomic_DNA"/>
</dbReference>
<dbReference type="InterPro" id="IPR044084">
    <property type="entry name" value="AvModA-like_subst-bd"/>
</dbReference>
<dbReference type="PANTHER" id="PTHR30632:SF14">
    <property type="entry name" value="TUNGSTATE_MOLYBDATE_CHROMATE-BINDING PROTEIN MODA"/>
    <property type="match status" value="1"/>
</dbReference>
<sequence length="276" mass="29917">MYHPYRPSRHWIVVTLLLAFTLLSSCVAAAGNTVHIAVASNFAETLRSVLASFEGESPHEFKISAASTGKLFAQIKHGAPFHAFLSADVERPKRLLADGYAVPGTRFTYAVGRLALWQPLDAGNISGPDILRHTRGRLAMANPKTAPYGKAARETLHALGLWRVWRPRLVRGENIGQTYQFVASGAVESGFVALSQLLAGKPASLRPSNRSSSNGHIWPVPASLHTPLLQQAVLLRWGEDSVGAKDFLALLRSPEARGIIQAQGYGLAEPDNIETE</sequence>
<dbReference type="GO" id="GO:0015689">
    <property type="term" value="P:molybdate ion transport"/>
    <property type="evidence" value="ECO:0007669"/>
    <property type="project" value="InterPro"/>
</dbReference>
<feature type="binding site" evidence="4">
    <location>
        <position position="68"/>
    </location>
    <ligand>
        <name>molybdate</name>
        <dbReference type="ChEBI" id="CHEBI:36264"/>
    </ligand>
</feature>
<accession>A0A450XPK0</accession>
<feature type="chain" id="PRO_5036354198" evidence="5">
    <location>
        <begin position="31"/>
        <end position="276"/>
    </location>
</feature>
<dbReference type="InterPro" id="IPR005950">
    <property type="entry name" value="ModA"/>
</dbReference>
<protein>
    <submittedName>
        <fullName evidence="6">Molybdate transport system substrate-binding protein</fullName>
    </submittedName>
</protein>
<evidence type="ECO:0000313" key="7">
    <source>
        <dbReference type="EMBL" id="VFK34783.1"/>
    </source>
</evidence>
<dbReference type="Gene3D" id="3.40.190.10">
    <property type="entry name" value="Periplasmic binding protein-like II"/>
    <property type="match status" value="2"/>
</dbReference>
<dbReference type="GO" id="GO:0046872">
    <property type="term" value="F:metal ion binding"/>
    <property type="evidence" value="ECO:0007669"/>
    <property type="project" value="UniProtKB-KW"/>
</dbReference>
<dbReference type="InterPro" id="IPR050682">
    <property type="entry name" value="ModA/WtpA"/>
</dbReference>
<evidence type="ECO:0000313" key="8">
    <source>
        <dbReference type="EMBL" id="VFK76945.1"/>
    </source>
</evidence>
<evidence type="ECO:0000256" key="1">
    <source>
        <dbReference type="ARBA" id="ARBA00009175"/>
    </source>
</evidence>
<dbReference type="Pfam" id="PF13531">
    <property type="entry name" value="SBP_bac_11"/>
    <property type="match status" value="1"/>
</dbReference>
<organism evidence="6">
    <name type="scientific">Candidatus Kentrum sp. MB</name>
    <dbReference type="NCBI Taxonomy" id="2138164"/>
    <lineage>
        <taxon>Bacteria</taxon>
        <taxon>Pseudomonadati</taxon>
        <taxon>Pseudomonadota</taxon>
        <taxon>Gammaproteobacteria</taxon>
        <taxon>Candidatus Kentrum</taxon>
    </lineage>
</organism>
<evidence type="ECO:0000313" key="6">
    <source>
        <dbReference type="EMBL" id="VFK31265.1"/>
    </source>
</evidence>
<dbReference type="SUPFAM" id="SSF53850">
    <property type="entry name" value="Periplasmic binding protein-like II"/>
    <property type="match status" value="1"/>
</dbReference>
<name>A0A450XPK0_9GAMM</name>
<evidence type="ECO:0000256" key="5">
    <source>
        <dbReference type="SAM" id="SignalP"/>
    </source>
</evidence>
<keyword evidence="3 5" id="KW-0732">Signal</keyword>
<gene>
    <name evidence="6" type="ORF">BECKMB1821G_GA0114241_10808</name>
    <name evidence="8" type="ORF">BECKMB1821H_GA0114242_10858</name>
    <name evidence="7" type="ORF">BECKMB1821I_GA0114274_10848</name>
</gene>
<evidence type="ECO:0000256" key="4">
    <source>
        <dbReference type="PIRSR" id="PIRSR004846-1"/>
    </source>
</evidence>
<dbReference type="GO" id="GO:0030973">
    <property type="term" value="F:molybdate ion binding"/>
    <property type="evidence" value="ECO:0007669"/>
    <property type="project" value="InterPro"/>
</dbReference>
<dbReference type="AlphaFoldDB" id="A0A450XPK0"/>
<evidence type="ECO:0000256" key="3">
    <source>
        <dbReference type="ARBA" id="ARBA00022729"/>
    </source>
</evidence>
<comment type="similarity">
    <text evidence="1">Belongs to the bacterial solute-binding protein ModA family.</text>
</comment>
<proteinExistence type="inferred from homology"/>
<dbReference type="EMBL" id="CAADFO010000080">
    <property type="protein sequence ID" value="VFK31265.1"/>
    <property type="molecule type" value="Genomic_DNA"/>
</dbReference>
<dbReference type="CDD" id="cd13539">
    <property type="entry name" value="PBP2_AvModA"/>
    <property type="match status" value="1"/>
</dbReference>